<evidence type="ECO:0000259" key="1">
    <source>
        <dbReference type="Pfam" id="PF13439"/>
    </source>
</evidence>
<evidence type="ECO:0000313" key="2">
    <source>
        <dbReference type="EMBL" id="KDE41140.1"/>
    </source>
</evidence>
<dbReference type="EMBL" id="JMSZ01000007">
    <property type="protein sequence ID" value="KDE41140.1"/>
    <property type="molecule type" value="Genomic_DNA"/>
</dbReference>
<sequence length="402" mass="46203">MKVALINTVVDRGGAGRVVTDLHKTINASGYDAYIYYGRGAQNQDNSIIKFASNFEFISHVVATRFFDAHGLLSICATRRLIEWLDELNPDVIHLHNVHGYYLNYEIFFDYLKSRKIPLVWTLHDCWSFTGHCAHFEYSACYKWMTECYRCPQSREYPKAYLDRSRINFKKKKNSFTGLFSCEVVVPSKWLKKHFDKSFLNIYNSHVINNGIDLDIFKRKERVDYSSIGLDGDKRIILGVASIWSIKKGVSIFSEMSHFLFDDEVLVLVGRMPSHYKNNFSENVIFIDQTNSVDELVSIYSCADVFVNPTLEDTFPTTNIEAIACGLPIVTFPTGGSPETVDFRYGLVCNPTANDAIDAVRSLYDLDEESLISESRKHAVSNFNKWDRFQEYINLYEVLANN</sequence>
<dbReference type="Pfam" id="PF13439">
    <property type="entry name" value="Glyco_transf_4"/>
    <property type="match status" value="1"/>
</dbReference>
<evidence type="ECO:0000313" key="3">
    <source>
        <dbReference type="Proteomes" id="UP000027318"/>
    </source>
</evidence>
<dbReference type="GO" id="GO:0016757">
    <property type="term" value="F:glycosyltransferase activity"/>
    <property type="evidence" value="ECO:0007669"/>
    <property type="project" value="UniProtKB-ARBA"/>
</dbReference>
<comment type="caution">
    <text evidence="2">The sequence shown here is derived from an EMBL/GenBank/DDBJ whole genome shotgun (WGS) entry which is preliminary data.</text>
</comment>
<dbReference type="SUPFAM" id="SSF53756">
    <property type="entry name" value="UDP-Glycosyltransferase/glycogen phosphorylase"/>
    <property type="match status" value="1"/>
</dbReference>
<proteinExistence type="predicted"/>
<dbReference type="PANTHER" id="PTHR12526:SF637">
    <property type="entry name" value="GLYCOSYLTRANSFERASE EPSF-RELATED"/>
    <property type="match status" value="1"/>
</dbReference>
<dbReference type="Gene3D" id="3.40.50.2000">
    <property type="entry name" value="Glycogen Phosphorylase B"/>
    <property type="match status" value="2"/>
</dbReference>
<reference evidence="2 3" key="1">
    <citation type="journal article" date="2005" name="Int. J. Syst. Evol. Microbiol.">
        <title>Nitrincola lacisaponensis gen. nov., sp. nov., a novel alkaliphilic bacterium isolated from an alkaline, saline lake.</title>
        <authorList>
            <person name="Dimitriu P.A."/>
            <person name="Shukla S.K."/>
            <person name="Conradt J."/>
            <person name="Marquez M.C."/>
            <person name="Ventosa A."/>
            <person name="Maglia A."/>
            <person name="Peyton B.M."/>
            <person name="Pinkart H.C."/>
            <person name="Mormile M.R."/>
        </authorList>
    </citation>
    <scope>NUCLEOTIDE SEQUENCE [LARGE SCALE GENOMIC DNA]</scope>
    <source>
        <strain evidence="2 3">4CA</strain>
    </source>
</reference>
<dbReference type="OrthoDB" id="258796at2"/>
<dbReference type="PATRIC" id="fig|267850.7.peg.209"/>
<dbReference type="STRING" id="267850.ADINL_0213"/>
<dbReference type="RefSeq" id="WP_036542815.1">
    <property type="nucleotide sequence ID" value="NZ_JMSZ01000007.1"/>
</dbReference>
<dbReference type="PANTHER" id="PTHR12526">
    <property type="entry name" value="GLYCOSYLTRANSFERASE"/>
    <property type="match status" value="1"/>
</dbReference>
<gene>
    <name evidence="2" type="ORF">ADINL_0213</name>
</gene>
<feature type="domain" description="Glycosyltransferase subfamily 4-like N-terminal" evidence="1">
    <location>
        <begin position="13"/>
        <end position="215"/>
    </location>
</feature>
<dbReference type="InterPro" id="IPR028098">
    <property type="entry name" value="Glyco_trans_4-like_N"/>
</dbReference>
<dbReference type="AlphaFoldDB" id="A0A063Y7P2"/>
<organism evidence="2 3">
    <name type="scientific">Nitrincola lacisaponensis</name>
    <dbReference type="NCBI Taxonomy" id="267850"/>
    <lineage>
        <taxon>Bacteria</taxon>
        <taxon>Pseudomonadati</taxon>
        <taxon>Pseudomonadota</taxon>
        <taxon>Gammaproteobacteria</taxon>
        <taxon>Oceanospirillales</taxon>
        <taxon>Oceanospirillaceae</taxon>
        <taxon>Nitrincola</taxon>
    </lineage>
</organism>
<name>A0A063Y7P2_9GAMM</name>
<accession>A0A063Y7P2</accession>
<protein>
    <submittedName>
        <fullName evidence="2">Glycosyl transferase, group 1 family protein</fullName>
    </submittedName>
</protein>
<keyword evidence="2" id="KW-0808">Transferase</keyword>
<dbReference type="Pfam" id="PF13692">
    <property type="entry name" value="Glyco_trans_1_4"/>
    <property type="match status" value="1"/>
</dbReference>
<keyword evidence="3" id="KW-1185">Reference proteome</keyword>
<dbReference type="Proteomes" id="UP000027318">
    <property type="component" value="Unassembled WGS sequence"/>
</dbReference>